<evidence type="ECO:0000256" key="2">
    <source>
        <dbReference type="SAM" id="Phobius"/>
    </source>
</evidence>
<dbReference type="OrthoDB" id="10657430at2759"/>
<dbReference type="EMBL" id="JAACLJ010000008">
    <property type="protein sequence ID" value="KAF4582218.1"/>
    <property type="molecule type" value="Genomic_DNA"/>
</dbReference>
<feature type="compositionally biased region" description="Polar residues" evidence="1">
    <location>
        <begin position="172"/>
        <end position="186"/>
    </location>
</feature>
<feature type="region of interest" description="Disordered" evidence="1">
    <location>
        <begin position="172"/>
        <end position="201"/>
    </location>
</feature>
<keyword evidence="2" id="KW-0472">Membrane</keyword>
<feature type="compositionally biased region" description="Basic and acidic residues" evidence="1">
    <location>
        <begin position="187"/>
        <end position="200"/>
    </location>
</feature>
<dbReference type="Proteomes" id="UP000562929">
    <property type="component" value="Unassembled WGS sequence"/>
</dbReference>
<keyword evidence="2" id="KW-0812">Transmembrane</keyword>
<accession>A0A8H4Q238</accession>
<reference evidence="4 5" key="1">
    <citation type="journal article" date="2020" name="G3 (Bethesda)">
        <title>Genetic Underpinnings of Host Manipulation by Ophiocordyceps as Revealed by Comparative Transcriptomics.</title>
        <authorList>
            <person name="Will I."/>
            <person name="Das B."/>
            <person name="Trinh T."/>
            <person name="Brachmann A."/>
            <person name="Ohm R.A."/>
            <person name="de Bekker C."/>
        </authorList>
    </citation>
    <scope>NUCLEOTIDE SEQUENCE [LARGE SCALE GENOMIC DNA]</scope>
    <source>
        <strain evidence="4 5">EC05</strain>
    </source>
</reference>
<feature type="transmembrane region" description="Helical" evidence="2">
    <location>
        <begin position="204"/>
        <end position="229"/>
    </location>
</feature>
<proteinExistence type="predicted"/>
<dbReference type="AlphaFoldDB" id="A0A8H4Q238"/>
<keyword evidence="5" id="KW-1185">Reference proteome</keyword>
<keyword evidence="3" id="KW-0732">Signal</keyword>
<feature type="chain" id="PRO_5034363931" evidence="3">
    <location>
        <begin position="19"/>
        <end position="253"/>
    </location>
</feature>
<feature type="signal peptide" evidence="3">
    <location>
        <begin position="1"/>
        <end position="18"/>
    </location>
</feature>
<evidence type="ECO:0000313" key="5">
    <source>
        <dbReference type="Proteomes" id="UP000562929"/>
    </source>
</evidence>
<keyword evidence="2" id="KW-1133">Transmembrane helix</keyword>
<keyword evidence="4" id="KW-0808">Transferase</keyword>
<protein>
    <submittedName>
        <fullName evidence="4">Thiamine pyrophosphokinase- protein</fullName>
    </submittedName>
</protein>
<evidence type="ECO:0000313" key="4">
    <source>
        <dbReference type="EMBL" id="KAF4582218.1"/>
    </source>
</evidence>
<organism evidence="4 5">
    <name type="scientific">Ophiocordyceps camponoti-floridani</name>
    <dbReference type="NCBI Taxonomy" id="2030778"/>
    <lineage>
        <taxon>Eukaryota</taxon>
        <taxon>Fungi</taxon>
        <taxon>Dikarya</taxon>
        <taxon>Ascomycota</taxon>
        <taxon>Pezizomycotina</taxon>
        <taxon>Sordariomycetes</taxon>
        <taxon>Hypocreomycetidae</taxon>
        <taxon>Hypocreales</taxon>
        <taxon>Ophiocordycipitaceae</taxon>
        <taxon>Ophiocordyceps</taxon>
    </lineage>
</organism>
<gene>
    <name evidence="4" type="ORF">GQ602_006842</name>
</gene>
<sequence>MRLLAILVTASTVSVGFGFVPNPEPPKTKAESDLRIVFAEPTLAPSPLSLRRRQAQPPPLRPNVCGFIEEAAGQEINCGSYPCTSSGSYLGCYDGRFSQLAAACVDYQASRAGECPNEERRICCNNETLSECHTYLTTKADMTLTFLGCDTVGGTGHLLSYNPKSFTFPPGSSISASTTKTRTMGNQDERTTDSSDDRGGGSKVGAIVGGVVGGVAALALIALVTVLLLRHRKRRVEKSGNPVLQVTGDDAVQ</sequence>
<keyword evidence="4" id="KW-0418">Kinase</keyword>
<evidence type="ECO:0000256" key="1">
    <source>
        <dbReference type="SAM" id="MobiDB-lite"/>
    </source>
</evidence>
<comment type="caution">
    <text evidence="4">The sequence shown here is derived from an EMBL/GenBank/DDBJ whole genome shotgun (WGS) entry which is preliminary data.</text>
</comment>
<name>A0A8H4Q238_9HYPO</name>
<evidence type="ECO:0000256" key="3">
    <source>
        <dbReference type="SAM" id="SignalP"/>
    </source>
</evidence>
<dbReference type="GO" id="GO:0016301">
    <property type="term" value="F:kinase activity"/>
    <property type="evidence" value="ECO:0007669"/>
    <property type="project" value="UniProtKB-KW"/>
</dbReference>